<comment type="similarity">
    <text evidence="1">Belongs to the short-chain dehydrogenases/reductases (SDR) family.</text>
</comment>
<reference evidence="3" key="1">
    <citation type="submission" date="2018-05" db="EMBL/GenBank/DDBJ databases">
        <authorList>
            <person name="Lanie J.A."/>
            <person name="Ng W.-L."/>
            <person name="Kazmierczak K.M."/>
            <person name="Andrzejewski T.M."/>
            <person name="Davidsen T.M."/>
            <person name="Wayne K.J."/>
            <person name="Tettelin H."/>
            <person name="Glass J.I."/>
            <person name="Rusch D."/>
            <person name="Podicherti R."/>
            <person name="Tsui H.-C.T."/>
            <person name="Winkler M.E."/>
        </authorList>
    </citation>
    <scope>NUCLEOTIDE SEQUENCE</scope>
</reference>
<evidence type="ECO:0000256" key="1">
    <source>
        <dbReference type="ARBA" id="ARBA00006484"/>
    </source>
</evidence>
<dbReference type="Gene3D" id="3.40.50.720">
    <property type="entry name" value="NAD(P)-binding Rossmann-like Domain"/>
    <property type="match status" value="1"/>
</dbReference>
<dbReference type="PANTHER" id="PTHR42760:SF115">
    <property type="entry name" value="3-OXOACYL-[ACYL-CARRIER-PROTEIN] REDUCTASE FABG"/>
    <property type="match status" value="1"/>
</dbReference>
<dbReference type="SUPFAM" id="SSF51735">
    <property type="entry name" value="NAD(P)-binding Rossmann-fold domains"/>
    <property type="match status" value="1"/>
</dbReference>
<accession>A0A381ZCE7</accession>
<protein>
    <recommendedName>
        <fullName evidence="4">Short-chain dehydrogenase</fullName>
    </recommendedName>
</protein>
<dbReference type="EMBL" id="UINC01020800">
    <property type="protein sequence ID" value="SVA86985.1"/>
    <property type="molecule type" value="Genomic_DNA"/>
</dbReference>
<gene>
    <name evidence="3" type="ORF">METZ01_LOCUS139839</name>
</gene>
<sequence length="249" mass="26566">MGKAIALGLAECGSDVVIVDRDEKGLLITEIELKELGIEVLNIKLDLSSIDDIDNLFDRVDLLERNIDFLANVAGEGILGQPELISIEDLKTVLNNLVVCRFYMCQQAGKRMLRSGKGSILNIGSLASTTALGRGHIAYSIAMGGVSQMTKELSTEWSYRGVRVNTVAPAQVLNDSLRKRMEKDPELGKFFLGGIPAGRLGAPNDIKGIAVLLASDASSWITGATIPLDGGNIAMNSGGTPGHMNNQNN</sequence>
<name>A0A381ZCE7_9ZZZZ</name>
<dbReference type="GO" id="GO:0016616">
    <property type="term" value="F:oxidoreductase activity, acting on the CH-OH group of donors, NAD or NADP as acceptor"/>
    <property type="evidence" value="ECO:0007669"/>
    <property type="project" value="TreeGrafter"/>
</dbReference>
<dbReference type="Pfam" id="PF13561">
    <property type="entry name" value="adh_short_C2"/>
    <property type="match status" value="1"/>
</dbReference>
<dbReference type="InterPro" id="IPR002347">
    <property type="entry name" value="SDR_fam"/>
</dbReference>
<dbReference type="InterPro" id="IPR036291">
    <property type="entry name" value="NAD(P)-bd_dom_sf"/>
</dbReference>
<dbReference type="AlphaFoldDB" id="A0A381ZCE7"/>
<dbReference type="CDD" id="cd05233">
    <property type="entry name" value="SDR_c"/>
    <property type="match status" value="1"/>
</dbReference>
<evidence type="ECO:0000313" key="3">
    <source>
        <dbReference type="EMBL" id="SVA86985.1"/>
    </source>
</evidence>
<dbReference type="PRINTS" id="PR00081">
    <property type="entry name" value="GDHRDH"/>
</dbReference>
<organism evidence="3">
    <name type="scientific">marine metagenome</name>
    <dbReference type="NCBI Taxonomy" id="408172"/>
    <lineage>
        <taxon>unclassified sequences</taxon>
        <taxon>metagenomes</taxon>
        <taxon>ecological metagenomes</taxon>
    </lineage>
</organism>
<evidence type="ECO:0000256" key="2">
    <source>
        <dbReference type="ARBA" id="ARBA00023002"/>
    </source>
</evidence>
<proteinExistence type="inferred from homology"/>
<evidence type="ECO:0008006" key="4">
    <source>
        <dbReference type="Google" id="ProtNLM"/>
    </source>
</evidence>
<dbReference type="PANTHER" id="PTHR42760">
    <property type="entry name" value="SHORT-CHAIN DEHYDROGENASES/REDUCTASES FAMILY MEMBER"/>
    <property type="match status" value="1"/>
</dbReference>
<keyword evidence="2" id="KW-0560">Oxidoreductase</keyword>